<organism evidence="1 2">
    <name type="scientific">Corynebacterium humireducens NBRC 106098 = DSM 45392</name>
    <dbReference type="NCBI Taxonomy" id="1223515"/>
    <lineage>
        <taxon>Bacteria</taxon>
        <taxon>Bacillati</taxon>
        <taxon>Actinomycetota</taxon>
        <taxon>Actinomycetes</taxon>
        <taxon>Mycobacteriales</taxon>
        <taxon>Corynebacteriaceae</taxon>
        <taxon>Corynebacterium</taxon>
    </lineage>
</organism>
<dbReference type="Proteomes" id="UP000031524">
    <property type="component" value="Chromosome"/>
</dbReference>
<name>A0A0B5D8I2_9CORY</name>
<protein>
    <submittedName>
        <fullName evidence="1">Uncharacterized protein</fullName>
    </submittedName>
</protein>
<evidence type="ECO:0000313" key="2">
    <source>
        <dbReference type="Proteomes" id="UP000031524"/>
    </source>
</evidence>
<evidence type="ECO:0000313" key="1">
    <source>
        <dbReference type="EMBL" id="AJE32538.1"/>
    </source>
</evidence>
<reference evidence="1 2" key="1">
    <citation type="submission" date="2013-04" db="EMBL/GenBank/DDBJ databases">
        <title>Complete genome sequence of Corynebacterium humireducens DSM 45392(T), isolated from a wastewater-fed microbial fuel cell.</title>
        <authorList>
            <person name="Ruckert C."/>
            <person name="Albersmeier A."/>
            <person name="Kalinowski J."/>
        </authorList>
    </citation>
    <scope>NUCLEOTIDE SEQUENCE [LARGE SCALE GENOMIC DNA]</scope>
    <source>
        <strain evidence="2">MFC-5</strain>
    </source>
</reference>
<dbReference type="EMBL" id="CP005286">
    <property type="protein sequence ID" value="AJE32538.1"/>
    <property type="molecule type" value="Genomic_DNA"/>
</dbReference>
<dbReference type="STRING" id="1223515.B842_03425"/>
<keyword evidence="2" id="KW-1185">Reference proteome</keyword>
<gene>
    <name evidence="1" type="ORF">B842_03425</name>
</gene>
<dbReference type="HOGENOM" id="CLU_2192596_0_0_11"/>
<dbReference type="AlphaFoldDB" id="A0A0B5D8I2"/>
<proteinExistence type="predicted"/>
<accession>A0A0B5D8I2</accession>
<dbReference type="RefSeq" id="WP_040085213.1">
    <property type="nucleotide sequence ID" value="NZ_BCSU01000019.1"/>
</dbReference>
<dbReference type="KEGG" id="chm:B842_03425"/>
<dbReference type="OrthoDB" id="9984337at2"/>
<sequence length="108" mass="12066">MRNYTVCIITAEVEDNNWEAHYDFLDDIPGSSLVENPSAPQLTFDIDAKDWNGAQIFTLGLADLLGITIISFQKLEERPSKGSPAAPHIEMVDEWVSNSPSRKRELCA</sequence>